<dbReference type="PROSITE" id="PS50928">
    <property type="entry name" value="ABC_TM1"/>
    <property type="match status" value="1"/>
</dbReference>
<comment type="similarity">
    <text evidence="7">Belongs to the binding-protein-dependent transport system permease family.</text>
</comment>
<dbReference type="RefSeq" id="WP_210206336.1">
    <property type="nucleotide sequence ID" value="NZ_CAKNFM010000006.1"/>
</dbReference>
<evidence type="ECO:0000313" key="9">
    <source>
        <dbReference type="Proteomes" id="UP000248021"/>
    </source>
</evidence>
<feature type="transmembrane region" description="Helical" evidence="7">
    <location>
        <begin position="92"/>
        <end position="114"/>
    </location>
</feature>
<proteinExistence type="inferred from homology"/>
<dbReference type="Proteomes" id="UP000248021">
    <property type="component" value="Unassembled WGS sequence"/>
</dbReference>
<evidence type="ECO:0000256" key="6">
    <source>
        <dbReference type="ARBA" id="ARBA00023136"/>
    </source>
</evidence>
<comment type="caution">
    <text evidence="8">The sequence shown here is derived from an EMBL/GenBank/DDBJ whole genome shotgun (WGS) entry which is preliminary data.</text>
</comment>
<dbReference type="EMBL" id="QJJK01000001">
    <property type="protein sequence ID" value="PXW64457.1"/>
    <property type="molecule type" value="Genomic_DNA"/>
</dbReference>
<reference evidence="8 9" key="1">
    <citation type="submission" date="2018-05" db="EMBL/GenBank/DDBJ databases">
        <title>Genomic Encyclopedia of Type Strains, Phase IV (KMG-IV): sequencing the most valuable type-strain genomes for metagenomic binning, comparative biology and taxonomic classification.</title>
        <authorList>
            <person name="Goeker M."/>
        </authorList>
    </citation>
    <scope>NUCLEOTIDE SEQUENCE [LARGE SCALE GENOMIC DNA]</scope>
    <source>
        <strain evidence="8 9">DSM 6462</strain>
    </source>
</reference>
<comment type="subcellular location">
    <subcellularLocation>
        <location evidence="1 7">Cell membrane</location>
        <topology evidence="1 7">Multi-pass membrane protein</topology>
    </subcellularLocation>
</comment>
<evidence type="ECO:0000313" key="8">
    <source>
        <dbReference type="EMBL" id="PXW64457.1"/>
    </source>
</evidence>
<dbReference type="SUPFAM" id="SSF161098">
    <property type="entry name" value="MetI-like"/>
    <property type="match status" value="1"/>
</dbReference>
<dbReference type="InterPro" id="IPR000515">
    <property type="entry name" value="MetI-like"/>
</dbReference>
<name>A0A2V3UI14_9HYPH</name>
<evidence type="ECO:0000256" key="1">
    <source>
        <dbReference type="ARBA" id="ARBA00004651"/>
    </source>
</evidence>
<feature type="transmembrane region" description="Helical" evidence="7">
    <location>
        <begin position="120"/>
        <end position="139"/>
    </location>
</feature>
<dbReference type="Pfam" id="PF00528">
    <property type="entry name" value="BPD_transp_1"/>
    <property type="match status" value="1"/>
</dbReference>
<feature type="transmembrane region" description="Helical" evidence="7">
    <location>
        <begin position="50"/>
        <end position="80"/>
    </location>
</feature>
<dbReference type="PANTHER" id="PTHR30151:SF20">
    <property type="entry name" value="ABC TRANSPORTER PERMEASE PROTEIN HI_0355-RELATED"/>
    <property type="match status" value="1"/>
</dbReference>
<dbReference type="InterPro" id="IPR035906">
    <property type="entry name" value="MetI-like_sf"/>
</dbReference>
<evidence type="ECO:0000256" key="2">
    <source>
        <dbReference type="ARBA" id="ARBA00022448"/>
    </source>
</evidence>
<evidence type="ECO:0000256" key="5">
    <source>
        <dbReference type="ARBA" id="ARBA00022989"/>
    </source>
</evidence>
<keyword evidence="3" id="KW-1003">Cell membrane</keyword>
<keyword evidence="2 7" id="KW-0813">Transport</keyword>
<evidence type="ECO:0000256" key="4">
    <source>
        <dbReference type="ARBA" id="ARBA00022692"/>
    </source>
</evidence>
<feature type="transmembrane region" description="Helical" evidence="7">
    <location>
        <begin position="160"/>
        <end position="177"/>
    </location>
</feature>
<evidence type="ECO:0000256" key="3">
    <source>
        <dbReference type="ARBA" id="ARBA00022475"/>
    </source>
</evidence>
<feature type="transmembrane region" description="Helical" evidence="7">
    <location>
        <begin position="183"/>
        <end position="204"/>
    </location>
</feature>
<dbReference type="Gene3D" id="1.10.3720.10">
    <property type="entry name" value="MetI-like"/>
    <property type="match status" value="1"/>
</dbReference>
<dbReference type="GO" id="GO:0005886">
    <property type="term" value="C:plasma membrane"/>
    <property type="evidence" value="ECO:0007669"/>
    <property type="project" value="UniProtKB-SubCell"/>
</dbReference>
<sequence>MIIALYRILFLAAFLAIWEVASNAFDAGFFISRPSLVAASFLTMIANGSFFYNLSITATEAALGFLFGAIFGVGVGLLLGRLKVLADILDPFLITFYSLPKVALAPLFILWFGIGIDMKVILAAVTVFFLVFLNTYTGVRSVSPEQIAILRLMGAGERALIAKVIVPSALTWVFTGLRLSVPYALIGAIVGEIIAANRGIGYVLSDAAAQFDTAAVFAALIGIVVLSLIFNGIVRFAERALMPWKAGEDTREISI</sequence>
<accession>A0A2V3UI14</accession>
<gene>
    <name evidence="8" type="ORF">C7450_101212</name>
</gene>
<keyword evidence="5 7" id="KW-1133">Transmembrane helix</keyword>
<keyword evidence="6 7" id="KW-0472">Membrane</keyword>
<dbReference type="CDD" id="cd06261">
    <property type="entry name" value="TM_PBP2"/>
    <property type="match status" value="1"/>
</dbReference>
<keyword evidence="4 7" id="KW-0812">Transmembrane</keyword>
<organism evidence="8 9">
    <name type="scientific">Chelatococcus asaccharovorans</name>
    <dbReference type="NCBI Taxonomy" id="28210"/>
    <lineage>
        <taxon>Bacteria</taxon>
        <taxon>Pseudomonadati</taxon>
        <taxon>Pseudomonadota</taxon>
        <taxon>Alphaproteobacteria</taxon>
        <taxon>Hyphomicrobiales</taxon>
        <taxon>Chelatococcaceae</taxon>
        <taxon>Chelatococcus</taxon>
    </lineage>
</organism>
<dbReference type="PANTHER" id="PTHR30151">
    <property type="entry name" value="ALKANE SULFONATE ABC TRANSPORTER-RELATED, MEMBRANE SUBUNIT"/>
    <property type="match status" value="1"/>
</dbReference>
<dbReference type="GO" id="GO:0055085">
    <property type="term" value="P:transmembrane transport"/>
    <property type="evidence" value="ECO:0007669"/>
    <property type="project" value="InterPro"/>
</dbReference>
<protein>
    <submittedName>
        <fullName evidence="8">NitT/TauT family transport system permease protein</fullName>
    </submittedName>
</protein>
<feature type="transmembrane region" description="Helical" evidence="7">
    <location>
        <begin position="216"/>
        <end position="237"/>
    </location>
</feature>
<keyword evidence="9" id="KW-1185">Reference proteome</keyword>
<dbReference type="AlphaFoldDB" id="A0A2V3UI14"/>
<evidence type="ECO:0000256" key="7">
    <source>
        <dbReference type="RuleBase" id="RU363032"/>
    </source>
</evidence>